<dbReference type="Proteomes" id="UP001054945">
    <property type="component" value="Unassembled WGS sequence"/>
</dbReference>
<protein>
    <submittedName>
        <fullName evidence="1">Uncharacterized protein</fullName>
    </submittedName>
</protein>
<sequence length="106" mass="12203">MKQIYIFLYINTSSGHFENYKTGGGVVEKRRVDQKMILDGLSKEKKICDLIVCHHIPLSSAIHYVIRDRNSRKILCPFVPLEQYRLKRTPRSTPPSGANDSFVPQI</sequence>
<gene>
    <name evidence="1" type="ORF">CEXT_230081</name>
</gene>
<evidence type="ECO:0000313" key="1">
    <source>
        <dbReference type="EMBL" id="GIY57798.1"/>
    </source>
</evidence>
<proteinExistence type="predicted"/>
<reference evidence="1 2" key="1">
    <citation type="submission" date="2021-06" db="EMBL/GenBank/DDBJ databases">
        <title>Caerostris extrusa draft genome.</title>
        <authorList>
            <person name="Kono N."/>
            <person name="Arakawa K."/>
        </authorList>
    </citation>
    <scope>NUCLEOTIDE SEQUENCE [LARGE SCALE GENOMIC DNA]</scope>
</reference>
<dbReference type="EMBL" id="BPLR01012962">
    <property type="protein sequence ID" value="GIY57798.1"/>
    <property type="molecule type" value="Genomic_DNA"/>
</dbReference>
<dbReference type="AlphaFoldDB" id="A0AAV4UJ37"/>
<name>A0AAV4UJ37_CAEEX</name>
<accession>A0AAV4UJ37</accession>
<comment type="caution">
    <text evidence="1">The sequence shown here is derived from an EMBL/GenBank/DDBJ whole genome shotgun (WGS) entry which is preliminary data.</text>
</comment>
<evidence type="ECO:0000313" key="2">
    <source>
        <dbReference type="Proteomes" id="UP001054945"/>
    </source>
</evidence>
<keyword evidence="2" id="KW-1185">Reference proteome</keyword>
<organism evidence="1 2">
    <name type="scientific">Caerostris extrusa</name>
    <name type="common">Bark spider</name>
    <name type="synonym">Caerostris bankana</name>
    <dbReference type="NCBI Taxonomy" id="172846"/>
    <lineage>
        <taxon>Eukaryota</taxon>
        <taxon>Metazoa</taxon>
        <taxon>Ecdysozoa</taxon>
        <taxon>Arthropoda</taxon>
        <taxon>Chelicerata</taxon>
        <taxon>Arachnida</taxon>
        <taxon>Araneae</taxon>
        <taxon>Araneomorphae</taxon>
        <taxon>Entelegynae</taxon>
        <taxon>Araneoidea</taxon>
        <taxon>Araneidae</taxon>
        <taxon>Caerostris</taxon>
    </lineage>
</organism>